<dbReference type="Proteomes" id="UP000070184">
    <property type="component" value="Unassembled WGS sequence"/>
</dbReference>
<dbReference type="Pfam" id="PF12838">
    <property type="entry name" value="Fer4_7"/>
    <property type="match status" value="1"/>
</dbReference>
<evidence type="ECO:0000313" key="12">
    <source>
        <dbReference type="EMBL" id="KXA88479.1"/>
    </source>
</evidence>
<name>A0A133U2R2_9EURY</name>
<dbReference type="Pfam" id="PF07992">
    <property type="entry name" value="Pyr_redox_2"/>
    <property type="match status" value="1"/>
</dbReference>
<dbReference type="PRINTS" id="PR00368">
    <property type="entry name" value="FADPNR"/>
</dbReference>
<evidence type="ECO:0000256" key="2">
    <source>
        <dbReference type="ARBA" id="ARBA00006561"/>
    </source>
</evidence>
<keyword evidence="9 10" id="KW-0411">Iron-sulfur</keyword>
<evidence type="ECO:0000259" key="11">
    <source>
        <dbReference type="PROSITE" id="PS51379"/>
    </source>
</evidence>
<dbReference type="InterPro" id="IPR017900">
    <property type="entry name" value="4Fe4S_Fe_S_CS"/>
</dbReference>
<comment type="subunit">
    <text evidence="10">The ferredoxin:CoB-CoM heterodisulfide reductase is composed of three subunits; HdrA, HdrB and HdrC.</text>
</comment>
<dbReference type="PATRIC" id="fig|1698260.3.peg.174"/>
<evidence type="ECO:0000256" key="5">
    <source>
        <dbReference type="ARBA" id="ARBA00022723"/>
    </source>
</evidence>
<dbReference type="Gene3D" id="3.30.70.20">
    <property type="match status" value="1"/>
</dbReference>
<organism evidence="12 13">
    <name type="scientific">candidate division MSBL1 archaeon SCGC-AAA259B11</name>
    <dbReference type="NCBI Taxonomy" id="1698260"/>
    <lineage>
        <taxon>Archaea</taxon>
        <taxon>Methanobacteriati</taxon>
        <taxon>Methanobacteriota</taxon>
        <taxon>candidate division MSBL1</taxon>
    </lineage>
</organism>
<dbReference type="GO" id="GO:0046872">
    <property type="term" value="F:metal ion binding"/>
    <property type="evidence" value="ECO:0007669"/>
    <property type="project" value="UniProtKB-KW"/>
</dbReference>
<dbReference type="PROSITE" id="PS51379">
    <property type="entry name" value="4FE4S_FER_2"/>
    <property type="match status" value="2"/>
</dbReference>
<evidence type="ECO:0000256" key="9">
    <source>
        <dbReference type="ARBA" id="ARBA00023014"/>
    </source>
</evidence>
<keyword evidence="4 10" id="KW-0285">Flavoprotein</keyword>
<evidence type="ECO:0000256" key="8">
    <source>
        <dbReference type="ARBA" id="ARBA00023004"/>
    </source>
</evidence>
<feature type="non-terminal residue" evidence="12">
    <location>
        <position position="1"/>
    </location>
</feature>
<dbReference type="InterPro" id="IPR017896">
    <property type="entry name" value="4Fe4S_Fe-S-bd"/>
</dbReference>
<comment type="caution">
    <text evidence="12">The sequence shown here is derived from an EMBL/GenBank/DDBJ whole genome shotgun (WGS) entry which is preliminary data.</text>
</comment>
<reference evidence="12 13" key="1">
    <citation type="journal article" date="2016" name="Sci. Rep.">
        <title>Metabolic traits of an uncultured archaeal lineage -MSBL1- from brine pools of the Red Sea.</title>
        <authorList>
            <person name="Mwirichia R."/>
            <person name="Alam I."/>
            <person name="Rashid M."/>
            <person name="Vinu M."/>
            <person name="Ba-Alawi W."/>
            <person name="Anthony Kamau A."/>
            <person name="Kamanda Ngugi D."/>
            <person name="Goker M."/>
            <person name="Klenk H.P."/>
            <person name="Bajic V."/>
            <person name="Stingl U."/>
        </authorList>
    </citation>
    <scope>NUCLEOTIDE SEQUENCE [LARGE SCALE GENOMIC DNA]</scope>
    <source>
        <strain evidence="12">SCGC-AAA259B11</strain>
    </source>
</reference>
<dbReference type="PANTHER" id="PTHR43498">
    <property type="entry name" value="FERREDOXIN:COB-COM HETERODISULFIDE REDUCTASE SUBUNIT A"/>
    <property type="match status" value="1"/>
</dbReference>
<dbReference type="InterPro" id="IPR036188">
    <property type="entry name" value="FAD/NAD-bd_sf"/>
</dbReference>
<comment type="similarity">
    <text evidence="2 10">Belongs to the HdrA family.</text>
</comment>
<dbReference type="InterPro" id="IPR039650">
    <property type="entry name" value="HdrA-like"/>
</dbReference>
<dbReference type="SUPFAM" id="SSF54862">
    <property type="entry name" value="4Fe-4S ferredoxins"/>
    <property type="match status" value="1"/>
</dbReference>
<feature type="domain" description="4Fe-4S ferredoxin-type" evidence="11">
    <location>
        <begin position="482"/>
        <end position="512"/>
    </location>
</feature>
<feature type="domain" description="4Fe-4S ferredoxin-type" evidence="11">
    <location>
        <begin position="451"/>
        <end position="480"/>
    </location>
</feature>
<comment type="cofactor">
    <cofactor evidence="10">
        <name>[4Fe-4S] cluster</name>
        <dbReference type="ChEBI" id="CHEBI:49883"/>
    </cofactor>
</comment>
<evidence type="ECO:0000313" key="13">
    <source>
        <dbReference type="Proteomes" id="UP000070184"/>
    </source>
</evidence>
<dbReference type="SUPFAM" id="SSF51905">
    <property type="entry name" value="FAD/NAD(P)-binding domain"/>
    <property type="match status" value="2"/>
</dbReference>
<evidence type="ECO:0000256" key="4">
    <source>
        <dbReference type="ARBA" id="ARBA00022630"/>
    </source>
</evidence>
<protein>
    <recommendedName>
        <fullName evidence="10">CoB--CoM heterodisulfide reductase iron-sulfur subunit A</fullName>
        <ecNumber evidence="10">1.8.-.-</ecNumber>
    </recommendedName>
</protein>
<dbReference type="GO" id="GO:0051539">
    <property type="term" value="F:4 iron, 4 sulfur cluster binding"/>
    <property type="evidence" value="ECO:0007669"/>
    <property type="project" value="UniProtKB-UniRule"/>
</dbReference>
<dbReference type="EMBL" id="LHXK01000116">
    <property type="protein sequence ID" value="KXA88479.1"/>
    <property type="molecule type" value="Genomic_DNA"/>
</dbReference>
<sequence length="530" mass="58438">FILPHYFGAPDETGRKRPIPVEGSEFTMPCDSLIMAIGQTPEVEPLISDTDLETTDWSGLIVDETTLQTNIEEIFAGGDCVTGPDIVVNAMEAGKRAAESIHRYINGLDLREGRELEGPYESDIEVDTENVQKEKRIETSKLDATERKGFEEVNQGFTEDLAKREAERCLNCAICCDCRLCDTVCDADAIDYSMKDEIIEEKFGNAIIATGYDLFDPEAIKQFGYEIYENVYTALEVERMVDAAGPTEGEILLSNGKKPESVAIIHCVGSRDENYHKYCSSICCMYSMKLAHLIKEETEADVYEYYIDIRATGKGYEEFYDRLLEENVKFIRGIPGRIEEEDEKLIVYSDDSLSDKQLKIPVDMVVLSPAIEPRSNSGEVAKKFMLSKGEDGFFMERHPKLAPVNTSSDGIFLAGACQGPKDIPDSVAQGSAAAQKADSMIDAGSLKLEPFTSAIDEDICAGCKTCIKVCPFDAAVFDEEKGVARIEETLCKGCGTCVASCPSGAAYQFGYKDEQINAEVIASLEEVPET</sequence>
<keyword evidence="3 10" id="KW-0004">4Fe-4S</keyword>
<dbReference type="Gene3D" id="3.50.50.60">
    <property type="entry name" value="FAD/NAD(P)-binding domain"/>
    <property type="match status" value="1"/>
</dbReference>
<evidence type="ECO:0000256" key="3">
    <source>
        <dbReference type="ARBA" id="ARBA00022485"/>
    </source>
</evidence>
<evidence type="ECO:0000256" key="7">
    <source>
        <dbReference type="ARBA" id="ARBA00023002"/>
    </source>
</evidence>
<dbReference type="EC" id="1.8.-.-" evidence="10"/>
<evidence type="ECO:0000256" key="6">
    <source>
        <dbReference type="ARBA" id="ARBA00022827"/>
    </source>
</evidence>
<dbReference type="PROSITE" id="PS00198">
    <property type="entry name" value="4FE4S_FER_1"/>
    <property type="match status" value="2"/>
</dbReference>
<dbReference type="GO" id="GO:0016491">
    <property type="term" value="F:oxidoreductase activity"/>
    <property type="evidence" value="ECO:0007669"/>
    <property type="project" value="UniProtKB-UniRule"/>
</dbReference>
<gene>
    <name evidence="12" type="ORF">AKJ61_04820</name>
</gene>
<dbReference type="AlphaFoldDB" id="A0A133U2R2"/>
<accession>A0A133U2R2</accession>
<keyword evidence="6 10" id="KW-0274">FAD</keyword>
<keyword evidence="8 10" id="KW-0408">Iron</keyword>
<evidence type="ECO:0000256" key="1">
    <source>
        <dbReference type="ARBA" id="ARBA00001974"/>
    </source>
</evidence>
<dbReference type="PANTHER" id="PTHR43498:SF1">
    <property type="entry name" value="COB--COM HETERODISULFIDE REDUCTASE IRON-SULFUR SUBUNIT A"/>
    <property type="match status" value="1"/>
</dbReference>
<dbReference type="SUPFAM" id="SSF46548">
    <property type="entry name" value="alpha-helical ferredoxin"/>
    <property type="match status" value="1"/>
</dbReference>
<comment type="function">
    <text evidence="10">Part of a complex that catalyzes the reversible reduction of CoM-S-S-CoB to the thiol-coenzymes H-S-CoM (coenzyme M) and H-S-CoB (coenzyme B).</text>
</comment>
<keyword evidence="7 10" id="KW-0560">Oxidoreductase</keyword>
<proteinExistence type="inferred from homology"/>
<keyword evidence="5 10" id="KW-0479">Metal-binding</keyword>
<evidence type="ECO:0000256" key="10">
    <source>
        <dbReference type="RuleBase" id="RU366072"/>
    </source>
</evidence>
<dbReference type="InterPro" id="IPR023753">
    <property type="entry name" value="FAD/NAD-binding_dom"/>
</dbReference>
<keyword evidence="13" id="KW-1185">Reference proteome</keyword>
<dbReference type="CDD" id="cd04410">
    <property type="entry name" value="DMSOR_beta-like"/>
    <property type="match status" value="1"/>
</dbReference>
<comment type="pathway">
    <text evidence="10">Cofactor metabolism; coenzyme M-coenzyme B heterodisulfide reduction; coenzyme B and coenzyme M from coenzyme M-coenzyme B heterodisulfide: step 1/1.</text>
</comment>
<comment type="cofactor">
    <cofactor evidence="1 10">
        <name>FAD</name>
        <dbReference type="ChEBI" id="CHEBI:57692"/>
    </cofactor>
</comment>